<dbReference type="KEGG" id="tse:THMIRHAS_24640"/>
<keyword evidence="6" id="KW-1185">Reference proteome</keyword>
<feature type="binding site" evidence="4">
    <location>
        <position position="94"/>
    </location>
    <ligand>
        <name>substrate</name>
    </ligand>
</feature>
<dbReference type="PANTHER" id="PTHR38683:SF1">
    <property type="entry name" value="CHORISMATE PYRUVATE-LYASE"/>
    <property type="match status" value="1"/>
</dbReference>
<dbReference type="HAMAP" id="MF_01632">
    <property type="entry name" value="UbiC"/>
    <property type="match status" value="1"/>
</dbReference>
<keyword evidence="1 4" id="KW-0963">Cytoplasm</keyword>
<dbReference type="GO" id="GO:0006744">
    <property type="term" value="P:ubiquinone biosynthetic process"/>
    <property type="evidence" value="ECO:0007669"/>
    <property type="project" value="UniProtKB-UniRule"/>
</dbReference>
<proteinExistence type="inferred from homology"/>
<dbReference type="GO" id="GO:0042866">
    <property type="term" value="P:pyruvate biosynthetic process"/>
    <property type="evidence" value="ECO:0007669"/>
    <property type="project" value="UniProtKB-UniRule"/>
</dbReference>
<dbReference type="InterPro" id="IPR007440">
    <property type="entry name" value="Chorismate--pyruvate_lyase"/>
</dbReference>
<keyword evidence="4 5" id="KW-0670">Pyruvate</keyword>
<evidence type="ECO:0000256" key="2">
    <source>
        <dbReference type="ARBA" id="ARBA00022688"/>
    </source>
</evidence>
<feature type="binding site" evidence="4">
    <location>
        <position position="132"/>
    </location>
    <ligand>
        <name>substrate</name>
    </ligand>
</feature>
<dbReference type="InterPro" id="IPR028978">
    <property type="entry name" value="Chorismate_lyase_/UTRA_dom_sf"/>
</dbReference>
<comment type="pathway">
    <text evidence="4">Cofactor biosynthesis; ubiquinone biosynthesis.</text>
</comment>
<dbReference type="UniPathway" id="UPA00232"/>
<comment type="function">
    <text evidence="4">Removes the pyruvyl group from chorismate, with concomitant aromatization of the ring, to provide 4-hydroxybenzoate (4HB) for the ubiquinone pathway.</text>
</comment>
<dbReference type="GO" id="GO:0008813">
    <property type="term" value="F:chorismate lyase activity"/>
    <property type="evidence" value="ECO:0007669"/>
    <property type="project" value="UniProtKB-UniRule"/>
</dbReference>
<evidence type="ECO:0000256" key="1">
    <source>
        <dbReference type="ARBA" id="ARBA00022490"/>
    </source>
</evidence>
<comment type="subcellular location">
    <subcellularLocation>
        <location evidence="4">Cytoplasm</location>
    </subcellularLocation>
</comment>
<evidence type="ECO:0000313" key="6">
    <source>
        <dbReference type="Proteomes" id="UP000501726"/>
    </source>
</evidence>
<dbReference type="SUPFAM" id="SSF64288">
    <property type="entry name" value="Chorismate lyase-like"/>
    <property type="match status" value="1"/>
</dbReference>
<dbReference type="EC" id="4.1.3.40" evidence="4"/>
<feature type="binding site" evidence="4">
    <location>
        <position position="192"/>
    </location>
    <ligand>
        <name>substrate</name>
    </ligand>
</feature>
<comment type="catalytic activity">
    <reaction evidence="4">
        <text>chorismate = 4-hydroxybenzoate + pyruvate</text>
        <dbReference type="Rhea" id="RHEA:16505"/>
        <dbReference type="ChEBI" id="CHEBI:15361"/>
        <dbReference type="ChEBI" id="CHEBI:17879"/>
        <dbReference type="ChEBI" id="CHEBI:29748"/>
        <dbReference type="EC" id="4.1.3.40"/>
    </reaction>
</comment>
<accession>A0A6F8PY93</accession>
<dbReference type="Gene3D" id="3.40.1410.10">
    <property type="entry name" value="Chorismate lyase-like"/>
    <property type="match status" value="1"/>
</dbReference>
<evidence type="ECO:0000256" key="4">
    <source>
        <dbReference type="HAMAP-Rule" id="MF_01632"/>
    </source>
</evidence>
<evidence type="ECO:0000256" key="3">
    <source>
        <dbReference type="ARBA" id="ARBA00023239"/>
    </source>
</evidence>
<evidence type="ECO:0000313" key="5">
    <source>
        <dbReference type="EMBL" id="BBP47091.1"/>
    </source>
</evidence>
<dbReference type="PANTHER" id="PTHR38683">
    <property type="entry name" value="CHORISMATE PYRUVATE-LYASE"/>
    <property type="match status" value="1"/>
</dbReference>
<comment type="caution">
    <text evidence="4">Lacks conserved residue(s) required for the propagation of feature annotation.</text>
</comment>
<dbReference type="Pfam" id="PF04345">
    <property type="entry name" value="Chor_lyase"/>
    <property type="match status" value="1"/>
</dbReference>
<dbReference type="EMBL" id="AP021889">
    <property type="protein sequence ID" value="BBP47091.1"/>
    <property type="molecule type" value="Genomic_DNA"/>
</dbReference>
<keyword evidence="3 4" id="KW-0456">Lyase</keyword>
<keyword evidence="2 4" id="KW-0831">Ubiquinone biosynthesis</keyword>
<gene>
    <name evidence="4 5" type="primary">ubiC</name>
    <name evidence="5" type="ORF">THMIRHAS_24640</name>
</gene>
<dbReference type="GO" id="GO:0005829">
    <property type="term" value="C:cytosol"/>
    <property type="evidence" value="ECO:0007669"/>
    <property type="project" value="TreeGrafter"/>
</dbReference>
<comment type="similarity">
    <text evidence="4">Belongs to the UbiC family.</text>
</comment>
<dbReference type="AlphaFoldDB" id="A0A6F8PY93"/>
<sequence length="203" mass="23061">MSIERLAKIKALLQQKTPSKTLRPQFWKPVGLLSRITPVGALHAWLKTPKSLTAKLKKRCPELHVKILSETFEIPLLSETQRLGLAADETVWVRCVVLQCGSDNWVYARTVIPAIGPDNPWQELQQLGNKPLGEVLFEMPNVQRSEFEFSKDTLDYWPYLAAHLNNAQQNKLASFARRSIFTENDAQLLLTEVFLPDLTTPKA</sequence>
<name>A0A6F8PY93_9GAMM</name>
<dbReference type="Proteomes" id="UP000501726">
    <property type="component" value="Chromosome"/>
</dbReference>
<reference evidence="6" key="1">
    <citation type="submission" date="2019-11" db="EMBL/GenBank/DDBJ databases">
        <title>Isolation and characterization of two novel species in the genus Thiomicrorhabdus.</title>
        <authorList>
            <person name="Mochizuki J."/>
            <person name="Kojima H."/>
            <person name="Fukui M."/>
        </authorList>
    </citation>
    <scope>NUCLEOTIDE SEQUENCE [LARGE SCALE GENOMIC DNA]</scope>
    <source>
        <strain evidence="6">aks77</strain>
    </source>
</reference>
<protein>
    <recommendedName>
        <fullName evidence="4">Probable chorismate pyruvate-lyase</fullName>
        <shortName evidence="4">CL</shortName>
        <shortName evidence="4">CPL</shortName>
        <ecNumber evidence="4">4.1.3.40</ecNumber>
    </recommendedName>
</protein>
<organism evidence="5 6">
    <name type="scientific">Thiosulfatimonas sediminis</name>
    <dbReference type="NCBI Taxonomy" id="2675054"/>
    <lineage>
        <taxon>Bacteria</taxon>
        <taxon>Pseudomonadati</taxon>
        <taxon>Pseudomonadota</taxon>
        <taxon>Gammaproteobacteria</taxon>
        <taxon>Thiotrichales</taxon>
        <taxon>Piscirickettsiaceae</taxon>
        <taxon>Thiosulfatimonas</taxon>
    </lineage>
</organism>
<dbReference type="RefSeq" id="WP_173274159.1">
    <property type="nucleotide sequence ID" value="NZ_AP021889.1"/>
</dbReference>